<dbReference type="InterPro" id="IPR053926">
    <property type="entry name" value="RecX_HTH_1st"/>
</dbReference>
<dbReference type="InterPro" id="IPR003783">
    <property type="entry name" value="Regulatory_RecX"/>
</dbReference>
<dbReference type="InterPro" id="IPR036388">
    <property type="entry name" value="WH-like_DNA-bd_sf"/>
</dbReference>
<accession>A0ABN6ZFG8</accession>
<evidence type="ECO:0000259" key="7">
    <source>
        <dbReference type="Pfam" id="PF21981"/>
    </source>
</evidence>
<proteinExistence type="inferred from homology"/>
<dbReference type="Gene3D" id="1.10.10.10">
    <property type="entry name" value="Winged helix-like DNA-binding domain superfamily/Winged helix DNA-binding domain"/>
    <property type="match status" value="4"/>
</dbReference>
<keyword evidence="10" id="KW-1185">Reference proteome</keyword>
<dbReference type="Pfam" id="PF02631">
    <property type="entry name" value="RecX_HTH2"/>
    <property type="match status" value="1"/>
</dbReference>
<evidence type="ECO:0000256" key="1">
    <source>
        <dbReference type="ARBA" id="ARBA00004496"/>
    </source>
</evidence>
<dbReference type="HAMAP" id="MF_01114">
    <property type="entry name" value="RecX"/>
    <property type="match status" value="1"/>
</dbReference>
<dbReference type="EMBL" id="AP028127">
    <property type="protein sequence ID" value="BEH90117.1"/>
    <property type="molecule type" value="Genomic_DNA"/>
</dbReference>
<evidence type="ECO:0000256" key="3">
    <source>
        <dbReference type="ARBA" id="ARBA00018111"/>
    </source>
</evidence>
<dbReference type="Proteomes" id="UP001432099">
    <property type="component" value="Chromosome"/>
</dbReference>
<keyword evidence="4 5" id="KW-0963">Cytoplasm</keyword>
<feature type="domain" description="RecX third three-helical" evidence="7">
    <location>
        <begin position="222"/>
        <end position="265"/>
    </location>
</feature>
<organism evidence="9 10">
    <name type="scientific">Turicibacter faecis</name>
    <dbReference type="NCBI Taxonomy" id="2963365"/>
    <lineage>
        <taxon>Bacteria</taxon>
        <taxon>Bacillati</taxon>
        <taxon>Bacillota</taxon>
        <taxon>Erysipelotrichia</taxon>
        <taxon>Erysipelotrichales</taxon>
        <taxon>Turicibacteraceae</taxon>
        <taxon>Turicibacter</taxon>
    </lineage>
</organism>
<evidence type="ECO:0000256" key="4">
    <source>
        <dbReference type="ARBA" id="ARBA00022490"/>
    </source>
</evidence>
<dbReference type="Pfam" id="PF21981">
    <property type="entry name" value="RecX_HTH3"/>
    <property type="match status" value="1"/>
</dbReference>
<comment type="similarity">
    <text evidence="2 5">Belongs to the RecX family.</text>
</comment>
<gene>
    <name evidence="5 9" type="primary">recX</name>
    <name evidence="9" type="ORF">T23_02190</name>
</gene>
<comment type="subcellular location">
    <subcellularLocation>
        <location evidence="1 5">Cytoplasm</location>
    </subcellularLocation>
</comment>
<evidence type="ECO:0000259" key="6">
    <source>
        <dbReference type="Pfam" id="PF02631"/>
    </source>
</evidence>
<name>A0ABN6ZFG8_9FIRM</name>
<evidence type="ECO:0000256" key="2">
    <source>
        <dbReference type="ARBA" id="ARBA00009695"/>
    </source>
</evidence>
<comment type="function">
    <text evidence="5">Modulates RecA activity.</text>
</comment>
<evidence type="ECO:0000313" key="9">
    <source>
        <dbReference type="EMBL" id="BEH90117.1"/>
    </source>
</evidence>
<dbReference type="InterPro" id="IPR053924">
    <property type="entry name" value="RecX_HTH_2nd"/>
</dbReference>
<evidence type="ECO:0000256" key="5">
    <source>
        <dbReference type="HAMAP-Rule" id="MF_01114"/>
    </source>
</evidence>
<reference evidence="9" key="1">
    <citation type="journal article" date="2024" name="Int. J. Syst. Evol. Microbiol.">
        <title>Turicibacter faecis sp. nov., isolated from faeces of heart failure mouse model.</title>
        <authorList>
            <person name="Imamura Y."/>
            <person name="Motooka D."/>
            <person name="Nakajima Y."/>
            <person name="Ito S."/>
            <person name="Kitakaze M."/>
            <person name="Iida T."/>
            <person name="Nakamura S."/>
        </authorList>
    </citation>
    <scope>NUCLEOTIDE SEQUENCE</scope>
    <source>
        <strain evidence="9">TC023</strain>
    </source>
</reference>
<dbReference type="PANTHER" id="PTHR33602:SF1">
    <property type="entry name" value="REGULATORY PROTEIN RECX FAMILY PROTEIN"/>
    <property type="match status" value="1"/>
</dbReference>
<feature type="domain" description="RecX second three-helical" evidence="6">
    <location>
        <begin position="117"/>
        <end position="158"/>
    </location>
</feature>
<dbReference type="Pfam" id="PF21982">
    <property type="entry name" value="RecX_HTH1"/>
    <property type="match status" value="1"/>
</dbReference>
<protein>
    <recommendedName>
        <fullName evidence="3 5">Regulatory protein RecX</fullName>
    </recommendedName>
</protein>
<evidence type="ECO:0000259" key="8">
    <source>
        <dbReference type="Pfam" id="PF21982"/>
    </source>
</evidence>
<sequence length="275" mass="31973">MMSTTNNNYKVLKLTHVNGPDYEIALRVPNGQIVLLPVHEELVLKFRLVVGKELDELQIDELNGKLDLGDAYQYTLKLLSRRSYTTAQIQEKLESKNYAAHVINEVLGRLINAGLLNDGEYVRSYIHQEMVMGKKGPNKIKLELIRKGVSESVIDQYLPAYGEEYQTEHALKIAHRIINSNYKYGVHVIRQKVINQLINKGFNQQIIDRVMNQLEVEDTQDNQQAILRKEVQKYYQKHRSLNDYQRKTKVVSALIRKGFNYEDVLSVYHNLMEIE</sequence>
<feature type="domain" description="RecX first three-helical" evidence="8">
    <location>
        <begin position="71"/>
        <end position="110"/>
    </location>
</feature>
<evidence type="ECO:0000313" key="10">
    <source>
        <dbReference type="Proteomes" id="UP001432099"/>
    </source>
</evidence>
<dbReference type="PANTHER" id="PTHR33602">
    <property type="entry name" value="REGULATORY PROTEIN RECX FAMILY PROTEIN"/>
    <property type="match status" value="1"/>
</dbReference>
<dbReference type="InterPro" id="IPR053925">
    <property type="entry name" value="RecX_HTH_3rd"/>
</dbReference>